<dbReference type="InParanoid" id="A0A3N4LS25"/>
<organism evidence="2 3">
    <name type="scientific">Terfezia boudieri ATCC MYA-4762</name>
    <dbReference type="NCBI Taxonomy" id="1051890"/>
    <lineage>
        <taxon>Eukaryota</taxon>
        <taxon>Fungi</taxon>
        <taxon>Dikarya</taxon>
        <taxon>Ascomycota</taxon>
        <taxon>Pezizomycotina</taxon>
        <taxon>Pezizomycetes</taxon>
        <taxon>Pezizales</taxon>
        <taxon>Pezizaceae</taxon>
        <taxon>Terfezia</taxon>
    </lineage>
</organism>
<dbReference type="AlphaFoldDB" id="A0A3N4LS25"/>
<name>A0A3N4LS25_9PEZI</name>
<sequence>MEILGTRRLGVISTTGIGGSKKTTLRHGSGSSHSWGVVDAISARAPGSRHPSNSRDAHIRSGEGNHGQGHGQEESVLLHISRGISIPVSPSKTLLRSSRQPSPTQRSRKTSDSTRMLPLAPAPAISFQLSQIINSP</sequence>
<feature type="region of interest" description="Disordered" evidence="1">
    <location>
        <begin position="14"/>
        <end position="121"/>
    </location>
</feature>
<feature type="compositionally biased region" description="Low complexity" evidence="1">
    <location>
        <begin position="96"/>
        <end position="105"/>
    </location>
</feature>
<protein>
    <submittedName>
        <fullName evidence="2">Uncharacterized protein</fullName>
    </submittedName>
</protein>
<feature type="compositionally biased region" description="Basic and acidic residues" evidence="1">
    <location>
        <begin position="53"/>
        <end position="63"/>
    </location>
</feature>
<dbReference type="EMBL" id="ML121537">
    <property type="protein sequence ID" value="RPB25666.1"/>
    <property type="molecule type" value="Genomic_DNA"/>
</dbReference>
<evidence type="ECO:0000256" key="1">
    <source>
        <dbReference type="SAM" id="MobiDB-lite"/>
    </source>
</evidence>
<gene>
    <name evidence="2" type="ORF">L211DRAFT_95507</name>
</gene>
<keyword evidence="3" id="KW-1185">Reference proteome</keyword>
<evidence type="ECO:0000313" key="2">
    <source>
        <dbReference type="EMBL" id="RPB25666.1"/>
    </source>
</evidence>
<reference evidence="2 3" key="1">
    <citation type="journal article" date="2018" name="Nat. Ecol. Evol.">
        <title>Pezizomycetes genomes reveal the molecular basis of ectomycorrhizal truffle lifestyle.</title>
        <authorList>
            <person name="Murat C."/>
            <person name="Payen T."/>
            <person name="Noel B."/>
            <person name="Kuo A."/>
            <person name="Morin E."/>
            <person name="Chen J."/>
            <person name="Kohler A."/>
            <person name="Krizsan K."/>
            <person name="Balestrini R."/>
            <person name="Da Silva C."/>
            <person name="Montanini B."/>
            <person name="Hainaut M."/>
            <person name="Levati E."/>
            <person name="Barry K.W."/>
            <person name="Belfiori B."/>
            <person name="Cichocki N."/>
            <person name="Clum A."/>
            <person name="Dockter R.B."/>
            <person name="Fauchery L."/>
            <person name="Guy J."/>
            <person name="Iotti M."/>
            <person name="Le Tacon F."/>
            <person name="Lindquist E.A."/>
            <person name="Lipzen A."/>
            <person name="Malagnac F."/>
            <person name="Mello A."/>
            <person name="Molinier V."/>
            <person name="Miyauchi S."/>
            <person name="Poulain J."/>
            <person name="Riccioni C."/>
            <person name="Rubini A."/>
            <person name="Sitrit Y."/>
            <person name="Splivallo R."/>
            <person name="Traeger S."/>
            <person name="Wang M."/>
            <person name="Zifcakova L."/>
            <person name="Wipf D."/>
            <person name="Zambonelli A."/>
            <person name="Paolocci F."/>
            <person name="Nowrousian M."/>
            <person name="Ottonello S."/>
            <person name="Baldrian P."/>
            <person name="Spatafora J.W."/>
            <person name="Henrissat B."/>
            <person name="Nagy L.G."/>
            <person name="Aury J.M."/>
            <person name="Wincker P."/>
            <person name="Grigoriev I.V."/>
            <person name="Bonfante P."/>
            <person name="Martin F.M."/>
        </authorList>
    </citation>
    <scope>NUCLEOTIDE SEQUENCE [LARGE SCALE GENOMIC DNA]</scope>
    <source>
        <strain evidence="2 3">ATCC MYA-4762</strain>
    </source>
</reference>
<proteinExistence type="predicted"/>
<evidence type="ECO:0000313" key="3">
    <source>
        <dbReference type="Proteomes" id="UP000267821"/>
    </source>
</evidence>
<dbReference type="Proteomes" id="UP000267821">
    <property type="component" value="Unassembled WGS sequence"/>
</dbReference>
<accession>A0A3N4LS25</accession>